<evidence type="ECO:0000256" key="4">
    <source>
        <dbReference type="SAM" id="SignalP"/>
    </source>
</evidence>
<dbReference type="InterPro" id="IPR010131">
    <property type="entry name" value="MdtP/NodT-like"/>
</dbReference>
<evidence type="ECO:0000256" key="3">
    <source>
        <dbReference type="SAM" id="MobiDB-lite"/>
    </source>
</evidence>
<protein>
    <submittedName>
        <fullName evidence="5">Transporter</fullName>
    </submittedName>
</protein>
<dbReference type="EMBL" id="CP022423">
    <property type="protein sequence ID" value="ASM76790.1"/>
    <property type="molecule type" value="Genomic_DNA"/>
</dbReference>
<evidence type="ECO:0000256" key="2">
    <source>
        <dbReference type="SAM" id="Coils"/>
    </source>
</evidence>
<feature type="coiled-coil region" evidence="2">
    <location>
        <begin position="147"/>
        <end position="198"/>
    </location>
</feature>
<gene>
    <name evidence="5" type="ORF">VITFI_CDS1012</name>
</gene>
<dbReference type="PANTHER" id="PTHR30203">
    <property type="entry name" value="OUTER MEMBRANE CATION EFFLUX PROTEIN"/>
    <property type="match status" value="1"/>
</dbReference>
<dbReference type="PANTHER" id="PTHR30203:SF24">
    <property type="entry name" value="BLR4935 PROTEIN"/>
    <property type="match status" value="1"/>
</dbReference>
<keyword evidence="6" id="KW-1185">Reference proteome</keyword>
<comment type="similarity">
    <text evidence="1">Belongs to the outer membrane factor (OMF) (TC 1.B.17) family.</text>
</comment>
<proteinExistence type="inferred from homology"/>
<feature type="region of interest" description="Disordered" evidence="3">
    <location>
        <begin position="207"/>
        <end position="245"/>
    </location>
</feature>
<dbReference type="Pfam" id="PF02321">
    <property type="entry name" value="OEP"/>
    <property type="match status" value="1"/>
</dbReference>
<reference evidence="5 6" key="1">
    <citation type="submission" date="2017-07" db="EMBL/GenBank/DDBJ databases">
        <title>Complete Genome Sequence of the cosmetic ferment Vitreoscilla filiformis (ATCC15551).</title>
        <authorList>
            <person name="Contreras S."/>
            <person name="Sagory-Zalkind P."/>
            <person name="Blanquart H."/>
            <person name="Iltis A."/>
            <person name="Morand S.C."/>
        </authorList>
    </citation>
    <scope>NUCLEOTIDE SEQUENCE [LARGE SCALE GENOMIC DNA]</scope>
    <source>
        <strain evidence="5 6">ATCC 15551</strain>
    </source>
</reference>
<feature type="region of interest" description="Disordered" evidence="3">
    <location>
        <begin position="47"/>
        <end position="83"/>
    </location>
</feature>
<dbReference type="KEGG" id="vff:VITFI_CDS1012"/>
<dbReference type="GO" id="GO:0015562">
    <property type="term" value="F:efflux transmembrane transporter activity"/>
    <property type="evidence" value="ECO:0007669"/>
    <property type="project" value="InterPro"/>
</dbReference>
<organism evidence="5 6">
    <name type="scientific">Vitreoscilla filiformis</name>
    <dbReference type="NCBI Taxonomy" id="63"/>
    <lineage>
        <taxon>Bacteria</taxon>
        <taxon>Pseudomonadati</taxon>
        <taxon>Pseudomonadota</taxon>
        <taxon>Betaproteobacteria</taxon>
        <taxon>Neisseriales</taxon>
        <taxon>Neisseriaceae</taxon>
        <taxon>Vitreoscilla</taxon>
    </lineage>
</organism>
<dbReference type="InterPro" id="IPR003423">
    <property type="entry name" value="OMP_efflux"/>
</dbReference>
<dbReference type="Proteomes" id="UP000199729">
    <property type="component" value="Chromosome"/>
</dbReference>
<name>A0A221KD82_VITFI</name>
<evidence type="ECO:0000313" key="6">
    <source>
        <dbReference type="Proteomes" id="UP000199729"/>
    </source>
</evidence>
<feature type="signal peptide" evidence="4">
    <location>
        <begin position="1"/>
        <end position="26"/>
    </location>
</feature>
<evidence type="ECO:0000313" key="5">
    <source>
        <dbReference type="EMBL" id="ASM76790.1"/>
    </source>
</evidence>
<dbReference type="SUPFAM" id="SSF56954">
    <property type="entry name" value="Outer membrane efflux proteins (OEP)"/>
    <property type="match status" value="1"/>
</dbReference>
<dbReference type="Gene3D" id="1.20.1600.10">
    <property type="entry name" value="Outer membrane efflux proteins (OEP)"/>
    <property type="match status" value="1"/>
</dbReference>
<dbReference type="AlphaFoldDB" id="A0A221KD82"/>
<evidence type="ECO:0000256" key="1">
    <source>
        <dbReference type="ARBA" id="ARBA00007613"/>
    </source>
</evidence>
<feature type="chain" id="PRO_5013301958" evidence="4">
    <location>
        <begin position="27"/>
        <end position="417"/>
    </location>
</feature>
<accession>A0A221KD82</accession>
<feature type="compositionally biased region" description="Basic and acidic residues" evidence="3">
    <location>
        <begin position="50"/>
        <end position="66"/>
    </location>
</feature>
<sequence>MSCGGQRLARNSTTALLLCSSLVAWATETPLAQAFATAWAHQPEAQSATARREALRAAQDGARRWTPEPPVLETSVSSDRPWRRQGAQSLDIGVAVPLWLPGQRQRSQALADAEAVALESQQRAAQWHLAATLREAWWAWQQARLNLATARDQLDNHQRLATDVRRRVAAGELARADQHQAEGAVAAAQAAVAQAQAELSQRVVPLQGLLGTPPDPALEVQPEPLPETPAADPEGPPALPEDHPALAPWRDQARAAEQAAALIDTESRANPELTVGLQSDRGTRGERYDQRLVLGVRWPFGTGSRHVARQHAAQAEAQQAWAQLEQARLRLLAEREASAQRLAAARAQLAASQTRQQLAQELRSFVEKAFKLGESDLPTRLRAEAESAEATRQHARSRIELAAALSAWRQALGLLPQ</sequence>
<keyword evidence="4" id="KW-0732">Signal</keyword>
<keyword evidence="2" id="KW-0175">Coiled coil</keyword>